<evidence type="ECO:0000313" key="2">
    <source>
        <dbReference type="Proteomes" id="UP000236753"/>
    </source>
</evidence>
<accession>A0A1H5VRS7</accession>
<name>A0A1H5VRS7_9PROT</name>
<dbReference type="EMBL" id="FNUX01000014">
    <property type="protein sequence ID" value="SEF89982.1"/>
    <property type="molecule type" value="Genomic_DNA"/>
</dbReference>
<sequence>MKIFFKEEIYVYCCEIKQLIQIIHLLKEVTFKLYEINLLRVPCIFPDGKTAEIASLILKIYQPYFLDLTITS</sequence>
<protein>
    <submittedName>
        <fullName evidence="1">Uncharacterized protein</fullName>
    </submittedName>
</protein>
<organism evidence="1 2">
    <name type="scientific">Nitrosomonas ureae</name>
    <dbReference type="NCBI Taxonomy" id="44577"/>
    <lineage>
        <taxon>Bacteria</taxon>
        <taxon>Pseudomonadati</taxon>
        <taxon>Pseudomonadota</taxon>
        <taxon>Betaproteobacteria</taxon>
        <taxon>Nitrosomonadales</taxon>
        <taxon>Nitrosomonadaceae</taxon>
        <taxon>Nitrosomonas</taxon>
    </lineage>
</organism>
<evidence type="ECO:0000313" key="1">
    <source>
        <dbReference type="EMBL" id="SEF89982.1"/>
    </source>
</evidence>
<dbReference type="AlphaFoldDB" id="A0A1H5VRS7"/>
<reference evidence="1 2" key="1">
    <citation type="submission" date="2016-10" db="EMBL/GenBank/DDBJ databases">
        <authorList>
            <person name="de Groot N.N."/>
        </authorList>
    </citation>
    <scope>NUCLEOTIDE SEQUENCE [LARGE SCALE GENOMIC DNA]</scope>
    <source>
        <strain evidence="1 2">Nm13</strain>
    </source>
</reference>
<proteinExistence type="predicted"/>
<gene>
    <name evidence="1" type="ORF">SAMN05216334_11418</name>
</gene>
<dbReference type="Proteomes" id="UP000236753">
    <property type="component" value="Unassembled WGS sequence"/>
</dbReference>